<evidence type="ECO:0000313" key="13">
    <source>
        <dbReference type="Proteomes" id="UP001465755"/>
    </source>
</evidence>
<dbReference type="AlphaFoldDB" id="A0AAW1NNB7"/>
<evidence type="ECO:0000256" key="7">
    <source>
        <dbReference type="ARBA" id="ARBA00022912"/>
    </source>
</evidence>
<evidence type="ECO:0000256" key="1">
    <source>
        <dbReference type="ARBA" id="ARBA00001936"/>
    </source>
</evidence>
<dbReference type="Proteomes" id="UP001465755">
    <property type="component" value="Unassembled WGS sequence"/>
</dbReference>
<feature type="region of interest" description="Disordered" evidence="10">
    <location>
        <begin position="186"/>
        <end position="206"/>
    </location>
</feature>
<evidence type="ECO:0000256" key="4">
    <source>
        <dbReference type="ARBA" id="ARBA00022723"/>
    </source>
</evidence>
<dbReference type="EMBL" id="JALJOQ010000183">
    <property type="protein sequence ID" value="KAK9791129.1"/>
    <property type="molecule type" value="Genomic_DNA"/>
</dbReference>
<comment type="similarity">
    <text evidence="9">Belongs to the PP2C family.</text>
</comment>
<dbReference type="PROSITE" id="PS51746">
    <property type="entry name" value="PPM_2"/>
    <property type="match status" value="1"/>
</dbReference>
<comment type="caution">
    <text evidence="12">The sequence shown here is derived from an EMBL/GenBank/DDBJ whole genome shotgun (WGS) entry which is preliminary data.</text>
</comment>
<comment type="cofactor">
    <cofactor evidence="1">
        <name>Mn(2+)</name>
        <dbReference type="ChEBI" id="CHEBI:29035"/>
    </cofactor>
</comment>
<dbReference type="InterPro" id="IPR036457">
    <property type="entry name" value="PPM-type-like_dom_sf"/>
</dbReference>
<dbReference type="PANTHER" id="PTHR47992">
    <property type="entry name" value="PROTEIN PHOSPHATASE"/>
    <property type="match status" value="1"/>
</dbReference>
<dbReference type="InterPro" id="IPR000222">
    <property type="entry name" value="PP2C_BS"/>
</dbReference>
<evidence type="ECO:0000256" key="3">
    <source>
        <dbReference type="ARBA" id="ARBA00013081"/>
    </source>
</evidence>
<feature type="region of interest" description="Disordered" evidence="10">
    <location>
        <begin position="44"/>
        <end position="115"/>
    </location>
</feature>
<dbReference type="EC" id="3.1.3.16" evidence="3"/>
<keyword evidence="8" id="KW-0464">Manganese</keyword>
<evidence type="ECO:0000256" key="9">
    <source>
        <dbReference type="RuleBase" id="RU003465"/>
    </source>
</evidence>
<feature type="region of interest" description="Disordered" evidence="10">
    <location>
        <begin position="406"/>
        <end position="431"/>
    </location>
</feature>
<name>A0AAW1NNB7_9CHLO</name>
<evidence type="ECO:0000259" key="11">
    <source>
        <dbReference type="PROSITE" id="PS51746"/>
    </source>
</evidence>
<organism evidence="12 13">
    <name type="scientific">Symbiochloris irregularis</name>
    <dbReference type="NCBI Taxonomy" id="706552"/>
    <lineage>
        <taxon>Eukaryota</taxon>
        <taxon>Viridiplantae</taxon>
        <taxon>Chlorophyta</taxon>
        <taxon>core chlorophytes</taxon>
        <taxon>Trebouxiophyceae</taxon>
        <taxon>Trebouxiales</taxon>
        <taxon>Trebouxiaceae</taxon>
        <taxon>Symbiochloris</taxon>
    </lineage>
</organism>
<dbReference type="PROSITE" id="PS01032">
    <property type="entry name" value="PPM_1"/>
    <property type="match status" value="1"/>
</dbReference>
<dbReference type="SUPFAM" id="SSF81606">
    <property type="entry name" value="PP2C-like"/>
    <property type="match status" value="1"/>
</dbReference>
<protein>
    <recommendedName>
        <fullName evidence="3">protein-serine/threonine phosphatase</fullName>
        <ecNumber evidence="3">3.1.3.16</ecNumber>
    </recommendedName>
</protein>
<comment type="cofactor">
    <cofactor evidence="2">
        <name>Mg(2+)</name>
        <dbReference type="ChEBI" id="CHEBI:18420"/>
    </cofactor>
</comment>
<dbReference type="GO" id="GO:0004722">
    <property type="term" value="F:protein serine/threonine phosphatase activity"/>
    <property type="evidence" value="ECO:0007669"/>
    <property type="project" value="UniProtKB-EC"/>
</dbReference>
<dbReference type="CDD" id="cd00143">
    <property type="entry name" value="PP2Cc"/>
    <property type="match status" value="1"/>
</dbReference>
<evidence type="ECO:0000256" key="6">
    <source>
        <dbReference type="ARBA" id="ARBA00022842"/>
    </source>
</evidence>
<evidence type="ECO:0000256" key="8">
    <source>
        <dbReference type="ARBA" id="ARBA00023211"/>
    </source>
</evidence>
<keyword evidence="7 9" id="KW-0904">Protein phosphatase</keyword>
<dbReference type="InterPro" id="IPR015655">
    <property type="entry name" value="PP2C"/>
</dbReference>
<accession>A0AAW1NNB7</accession>
<gene>
    <name evidence="12" type="ORF">WJX73_003818</name>
</gene>
<keyword evidence="13" id="KW-1185">Reference proteome</keyword>
<reference evidence="12 13" key="1">
    <citation type="journal article" date="2024" name="Nat. Commun.">
        <title>Phylogenomics reveals the evolutionary origins of lichenization in chlorophyte algae.</title>
        <authorList>
            <person name="Puginier C."/>
            <person name="Libourel C."/>
            <person name="Otte J."/>
            <person name="Skaloud P."/>
            <person name="Haon M."/>
            <person name="Grisel S."/>
            <person name="Petersen M."/>
            <person name="Berrin J.G."/>
            <person name="Delaux P.M."/>
            <person name="Dal Grande F."/>
            <person name="Keller J."/>
        </authorList>
    </citation>
    <scope>NUCLEOTIDE SEQUENCE [LARGE SCALE GENOMIC DNA]</scope>
    <source>
        <strain evidence="12 13">SAG 2036</strain>
    </source>
</reference>
<keyword evidence="6" id="KW-0460">Magnesium</keyword>
<feature type="domain" description="PPM-type phosphatase" evidence="11">
    <location>
        <begin position="141"/>
        <end position="402"/>
    </location>
</feature>
<evidence type="ECO:0000313" key="12">
    <source>
        <dbReference type="EMBL" id="KAK9791129.1"/>
    </source>
</evidence>
<dbReference type="SMART" id="SM00332">
    <property type="entry name" value="PP2Cc"/>
    <property type="match status" value="1"/>
</dbReference>
<dbReference type="GO" id="GO:0046872">
    <property type="term" value="F:metal ion binding"/>
    <property type="evidence" value="ECO:0007669"/>
    <property type="project" value="UniProtKB-KW"/>
</dbReference>
<evidence type="ECO:0000256" key="5">
    <source>
        <dbReference type="ARBA" id="ARBA00022801"/>
    </source>
</evidence>
<dbReference type="InterPro" id="IPR001932">
    <property type="entry name" value="PPM-type_phosphatase-like_dom"/>
</dbReference>
<proteinExistence type="inferred from homology"/>
<evidence type="ECO:0000256" key="2">
    <source>
        <dbReference type="ARBA" id="ARBA00001946"/>
    </source>
</evidence>
<keyword evidence="4" id="KW-0479">Metal-binding</keyword>
<dbReference type="Gene3D" id="3.60.40.10">
    <property type="entry name" value="PPM-type phosphatase domain"/>
    <property type="match status" value="2"/>
</dbReference>
<dbReference type="Pfam" id="PF00481">
    <property type="entry name" value="PP2C"/>
    <property type="match status" value="1"/>
</dbReference>
<keyword evidence="5 9" id="KW-0378">Hydrolase</keyword>
<sequence>MSVGAPSSSEAERLFLADLNSLRAAASLAVAECATPLRMSNSFLARDIPGDSDRGLSNSSQPDGPGGRGPSTSSYSSTGITDRISGDLLGPDPAKASFGAGSKGGKSGHRLSKSEGATDKLIAQADVSNSGGGSTQPGCPPHGVKAVCGRRPRMEDAYTAYPFLVEVPLLSEDVLTDLIPTRIAGQVRSAGNTPPSSDAGGSDCEVDNNRAAAAANSGTPKVRSHVTKESLHFFGVFDGHGALVGSRQLYVANCGDSRAVLCRGDFAIPLTDDHKAAREDETARVEALGGQILFWNGVRVMGVLAVSRAIGDHCLRPFVIAKPEVTILARKPEDELLLLASDGLWDVLSNQEACTLAKRCLRRARQRGASRQSAARIAATVLTRAAIDRGSRDNVTVLVVDLCSGDDQPAPAAEADRRQSTEADASAAELA</sequence>
<evidence type="ECO:0000256" key="10">
    <source>
        <dbReference type="SAM" id="MobiDB-lite"/>
    </source>
</evidence>
<feature type="compositionally biased region" description="Polar residues" evidence="10">
    <location>
        <begin position="70"/>
        <end position="80"/>
    </location>
</feature>